<dbReference type="PANTHER" id="PTHR43767:SF1">
    <property type="entry name" value="NONRIBOSOMAL PEPTIDE SYNTHASE PES1 (EUROFUNG)-RELATED"/>
    <property type="match status" value="1"/>
</dbReference>
<name>A0A0W0YZ33_LEGSP</name>
<evidence type="ECO:0000259" key="1">
    <source>
        <dbReference type="Pfam" id="PF00501"/>
    </source>
</evidence>
<protein>
    <submittedName>
        <fullName evidence="3">Polyketide synthase</fullName>
    </submittedName>
</protein>
<evidence type="ECO:0000259" key="2">
    <source>
        <dbReference type="Pfam" id="PF13193"/>
    </source>
</evidence>
<evidence type="ECO:0000313" key="4">
    <source>
        <dbReference type="Proteomes" id="UP000054877"/>
    </source>
</evidence>
<dbReference type="Pfam" id="PF13193">
    <property type="entry name" value="AMP-binding_C"/>
    <property type="match status" value="1"/>
</dbReference>
<dbReference type="InterPro" id="IPR050237">
    <property type="entry name" value="ATP-dep_AMP-bd_enzyme"/>
</dbReference>
<feature type="domain" description="AMP-dependent synthetase/ligase" evidence="1">
    <location>
        <begin position="135"/>
        <end position="284"/>
    </location>
</feature>
<dbReference type="CDD" id="cd04433">
    <property type="entry name" value="AFD_class_I"/>
    <property type="match status" value="1"/>
</dbReference>
<dbReference type="InterPro" id="IPR042099">
    <property type="entry name" value="ANL_N_sf"/>
</dbReference>
<evidence type="ECO:0000313" key="3">
    <source>
        <dbReference type="EMBL" id="KTD62108.1"/>
    </source>
</evidence>
<dbReference type="Gene3D" id="3.40.50.12780">
    <property type="entry name" value="N-terminal domain of ligase-like"/>
    <property type="match status" value="1"/>
</dbReference>
<dbReference type="OrthoDB" id="9803968at2"/>
<dbReference type="PATRIC" id="fig|452.5.peg.2155"/>
<sequence length="451" mass="50719">MCISVFLTKVRHHKEKPAVIFNQQVYDYKWLCQREDFYTAQLTCDGVQAGSVVFLIADYSPLSLSLFLALMRLSVIIVPITYKHYEKKDDYLGIINPDFIIEVTPNEEVNLAKCNSSSEHSEFIRELQIRKTAGLIIFSSGSTGKCKAIVHDLALLLQGVNPSRDQLKVLSFLLFDHIGGINSTLNSLISGNCIVVPKTRTPMDVAESIARNKVDVLITSPSFLNLMLISGVFEHTNMNCLKQINYGSEVMPSVLLDRLIQHCPKTKFIQAYGLSELGVIRTKTNNHESSLITITDQNITYRIRNNKLEIKSNTSMLGYLNATKPFIEDGWFMTGDVVEVVGDSLRILGRDSDLINVGGEKVFPAEIENVLLQIPEVQDATVYGEKNALLGNIIVAKIKSRHGVNQSSLKELVRKFCLMKMPAFKVPQKFQIVSEISYGERYKKIRHKPTN</sequence>
<dbReference type="PANTHER" id="PTHR43767">
    <property type="entry name" value="LONG-CHAIN-FATTY-ACID--COA LIGASE"/>
    <property type="match status" value="1"/>
</dbReference>
<reference evidence="3 4" key="1">
    <citation type="submission" date="2015-11" db="EMBL/GenBank/DDBJ databases">
        <title>Genomic analysis of 38 Legionella species identifies large and diverse effector repertoires.</title>
        <authorList>
            <person name="Burstein D."/>
            <person name="Amaro F."/>
            <person name="Zusman T."/>
            <person name="Lifshitz Z."/>
            <person name="Cohen O."/>
            <person name="Gilbert J.A."/>
            <person name="Pupko T."/>
            <person name="Shuman H.A."/>
            <person name="Segal G."/>
        </authorList>
    </citation>
    <scope>NUCLEOTIDE SEQUENCE [LARGE SCALE GENOMIC DNA]</scope>
    <source>
        <strain evidence="3 4">Mt.St.Helens-9</strain>
    </source>
</reference>
<gene>
    <name evidence="3" type="ORF">Lspi_1958</name>
</gene>
<dbReference type="Proteomes" id="UP000054877">
    <property type="component" value="Unassembled WGS sequence"/>
</dbReference>
<dbReference type="EMBL" id="LNYX01000030">
    <property type="protein sequence ID" value="KTD62108.1"/>
    <property type="molecule type" value="Genomic_DNA"/>
</dbReference>
<dbReference type="STRING" id="452.Lspi_1958"/>
<dbReference type="InterPro" id="IPR045851">
    <property type="entry name" value="AMP-bd_C_sf"/>
</dbReference>
<feature type="domain" description="AMP-binding enzyme C-terminal" evidence="2">
    <location>
        <begin position="366"/>
        <end position="436"/>
    </location>
</feature>
<accession>A0A0W0YZ33</accession>
<dbReference type="InterPro" id="IPR025110">
    <property type="entry name" value="AMP-bd_C"/>
</dbReference>
<keyword evidence="4" id="KW-1185">Reference proteome</keyword>
<dbReference type="Pfam" id="PF00501">
    <property type="entry name" value="AMP-binding"/>
    <property type="match status" value="1"/>
</dbReference>
<dbReference type="SUPFAM" id="SSF56801">
    <property type="entry name" value="Acetyl-CoA synthetase-like"/>
    <property type="match status" value="1"/>
</dbReference>
<dbReference type="AlphaFoldDB" id="A0A0W0YZ33"/>
<dbReference type="GO" id="GO:0016878">
    <property type="term" value="F:acid-thiol ligase activity"/>
    <property type="evidence" value="ECO:0007669"/>
    <property type="project" value="UniProtKB-ARBA"/>
</dbReference>
<dbReference type="Gene3D" id="3.30.300.30">
    <property type="match status" value="1"/>
</dbReference>
<organism evidence="3 4">
    <name type="scientific">Legionella spiritensis</name>
    <dbReference type="NCBI Taxonomy" id="452"/>
    <lineage>
        <taxon>Bacteria</taxon>
        <taxon>Pseudomonadati</taxon>
        <taxon>Pseudomonadota</taxon>
        <taxon>Gammaproteobacteria</taxon>
        <taxon>Legionellales</taxon>
        <taxon>Legionellaceae</taxon>
        <taxon>Legionella</taxon>
    </lineage>
</organism>
<proteinExistence type="predicted"/>
<dbReference type="RefSeq" id="WP_058483878.1">
    <property type="nucleotide sequence ID" value="NZ_CAAAII010000007.1"/>
</dbReference>
<dbReference type="InterPro" id="IPR000873">
    <property type="entry name" value="AMP-dep_synth/lig_dom"/>
</dbReference>
<comment type="caution">
    <text evidence="3">The sequence shown here is derived from an EMBL/GenBank/DDBJ whole genome shotgun (WGS) entry which is preliminary data.</text>
</comment>